<dbReference type="Pfam" id="PF01597">
    <property type="entry name" value="GCV_H"/>
    <property type="match status" value="1"/>
</dbReference>
<reference evidence="5" key="1">
    <citation type="submission" date="2021-12" db="EMBL/GenBank/DDBJ databases">
        <authorList>
            <person name="Lee J.-H."/>
            <person name="Kim S.-B."/>
        </authorList>
    </citation>
    <scope>NUCLEOTIDE SEQUENCE</scope>
    <source>
        <strain evidence="5">NR30</strain>
    </source>
</reference>
<comment type="caution">
    <text evidence="5">The sequence shown here is derived from an EMBL/GenBank/DDBJ whole genome shotgun (WGS) entry which is preliminary data.</text>
</comment>
<dbReference type="PROSITE" id="PS50968">
    <property type="entry name" value="BIOTINYL_LIPOYL"/>
    <property type="match status" value="1"/>
</dbReference>
<dbReference type="PANTHER" id="PTHR11715">
    <property type="entry name" value="GLYCINE CLEAVAGE SYSTEM H PROTEIN"/>
    <property type="match status" value="1"/>
</dbReference>
<dbReference type="GO" id="GO:0009249">
    <property type="term" value="P:protein lipoylation"/>
    <property type="evidence" value="ECO:0007669"/>
    <property type="project" value="TreeGrafter"/>
</dbReference>
<protein>
    <recommendedName>
        <fullName evidence="3">Glycine cleavage system H protein</fullName>
    </recommendedName>
</protein>
<comment type="cofactor">
    <cofactor evidence="3">
        <name>(R)-lipoate</name>
        <dbReference type="ChEBI" id="CHEBI:83088"/>
    </cofactor>
    <text evidence="3">Binds 1 lipoyl cofactor covalently.</text>
</comment>
<keyword evidence="2 3" id="KW-0450">Lipoyl</keyword>
<keyword evidence="6" id="KW-1185">Reference proteome</keyword>
<feature type="domain" description="Lipoyl-binding" evidence="4">
    <location>
        <begin position="38"/>
        <end position="120"/>
    </location>
</feature>
<dbReference type="EMBL" id="JAJSBI010000023">
    <property type="protein sequence ID" value="MCD9878649.1"/>
    <property type="molecule type" value="Genomic_DNA"/>
</dbReference>
<evidence type="ECO:0000256" key="1">
    <source>
        <dbReference type="ARBA" id="ARBA00009249"/>
    </source>
</evidence>
<sequence length="145" mass="15518">MSPASRLPLRGRQTTAPSIPRHLRYTWDHEWLVVDEGNATVGITAFAAETLGDVVHLRLPEVGSRVEAGESCGEIRSRTAVSGLYAPASGEVLEVNTALADAPGVVNTAPYTVGWLFRLRVENIAGALSADAYAAHCAHTRGDRR</sequence>
<dbReference type="NCBIfam" id="NF002270">
    <property type="entry name" value="PRK01202.1"/>
    <property type="match status" value="1"/>
</dbReference>
<dbReference type="InterPro" id="IPR017453">
    <property type="entry name" value="GCV_H_sub"/>
</dbReference>
<dbReference type="InterPro" id="IPR000089">
    <property type="entry name" value="Biotin_lipoyl"/>
</dbReference>
<dbReference type="GO" id="GO:0005960">
    <property type="term" value="C:glycine cleavage complex"/>
    <property type="evidence" value="ECO:0007669"/>
    <property type="project" value="InterPro"/>
</dbReference>
<comment type="caution">
    <text evidence="3">Lacks conserved residue(s) required for the propagation of feature annotation.</text>
</comment>
<gene>
    <name evidence="3 5" type="primary">gcvH</name>
    <name evidence="5" type="ORF">LJ657_34600</name>
</gene>
<dbReference type="HAMAP" id="MF_00272">
    <property type="entry name" value="GcvH"/>
    <property type="match status" value="1"/>
</dbReference>
<comment type="similarity">
    <text evidence="1 3">Belongs to the GcvH family.</text>
</comment>
<dbReference type="AlphaFoldDB" id="A0A9Q3VU43"/>
<dbReference type="InterPro" id="IPR002930">
    <property type="entry name" value="GCV_H"/>
</dbReference>
<dbReference type="Proteomes" id="UP001108029">
    <property type="component" value="Unassembled WGS sequence"/>
</dbReference>
<dbReference type="GO" id="GO:0019464">
    <property type="term" value="P:glycine decarboxylation via glycine cleavage system"/>
    <property type="evidence" value="ECO:0007669"/>
    <property type="project" value="UniProtKB-UniRule"/>
</dbReference>
<evidence type="ECO:0000259" key="4">
    <source>
        <dbReference type="PROSITE" id="PS50968"/>
    </source>
</evidence>
<dbReference type="GO" id="GO:0005829">
    <property type="term" value="C:cytosol"/>
    <property type="evidence" value="ECO:0007669"/>
    <property type="project" value="TreeGrafter"/>
</dbReference>
<comment type="subunit">
    <text evidence="3">The glycine cleavage system is composed of four proteins: P, T, L and H.</text>
</comment>
<dbReference type="SUPFAM" id="SSF51230">
    <property type="entry name" value="Single hybrid motif"/>
    <property type="match status" value="1"/>
</dbReference>
<evidence type="ECO:0000313" key="6">
    <source>
        <dbReference type="Proteomes" id="UP001108029"/>
    </source>
</evidence>
<dbReference type="CDD" id="cd06848">
    <property type="entry name" value="GCS_H"/>
    <property type="match status" value="1"/>
</dbReference>
<name>A0A9Q3VU43_9ACTN</name>
<evidence type="ECO:0000256" key="3">
    <source>
        <dbReference type="HAMAP-Rule" id="MF_00272"/>
    </source>
</evidence>
<dbReference type="PANTHER" id="PTHR11715:SF3">
    <property type="entry name" value="GLYCINE CLEAVAGE SYSTEM H PROTEIN-RELATED"/>
    <property type="match status" value="1"/>
</dbReference>
<dbReference type="RefSeq" id="WP_232652863.1">
    <property type="nucleotide sequence ID" value="NZ_JAJSBI010000023.1"/>
</dbReference>
<evidence type="ECO:0000313" key="5">
    <source>
        <dbReference type="EMBL" id="MCD9878649.1"/>
    </source>
</evidence>
<dbReference type="Gene3D" id="2.40.50.100">
    <property type="match status" value="1"/>
</dbReference>
<comment type="function">
    <text evidence="3">The glycine cleavage system catalyzes the degradation of glycine. The H protein shuttles the methylamine group of glycine from the P protein to the T protein.</text>
</comment>
<proteinExistence type="inferred from homology"/>
<accession>A0A9Q3VU43</accession>
<organism evidence="5 6">
    <name type="scientific">Streptomyces guryensis</name>
    <dbReference type="NCBI Taxonomy" id="2886947"/>
    <lineage>
        <taxon>Bacteria</taxon>
        <taxon>Bacillati</taxon>
        <taxon>Actinomycetota</taxon>
        <taxon>Actinomycetes</taxon>
        <taxon>Kitasatosporales</taxon>
        <taxon>Streptomycetaceae</taxon>
        <taxon>Streptomyces</taxon>
    </lineage>
</organism>
<dbReference type="InterPro" id="IPR011053">
    <property type="entry name" value="Single_hybrid_motif"/>
</dbReference>
<evidence type="ECO:0000256" key="2">
    <source>
        <dbReference type="ARBA" id="ARBA00022823"/>
    </source>
</evidence>
<dbReference type="NCBIfam" id="TIGR00527">
    <property type="entry name" value="gcvH"/>
    <property type="match status" value="1"/>
</dbReference>
<dbReference type="InterPro" id="IPR033753">
    <property type="entry name" value="GCV_H/Fam206"/>
</dbReference>